<accession>A0ABQ9J9Q5</accession>
<evidence type="ECO:0000313" key="2">
    <source>
        <dbReference type="Proteomes" id="UP001162164"/>
    </source>
</evidence>
<dbReference type="EMBL" id="JAPWTJ010000955">
    <property type="protein sequence ID" value="KAJ8974639.1"/>
    <property type="molecule type" value="Genomic_DNA"/>
</dbReference>
<name>A0ABQ9J9Q5_9CUCU</name>
<evidence type="ECO:0000313" key="1">
    <source>
        <dbReference type="EMBL" id="KAJ8974639.1"/>
    </source>
</evidence>
<dbReference type="Proteomes" id="UP001162164">
    <property type="component" value="Unassembled WGS sequence"/>
</dbReference>
<sequence length="108" mass="12648">MGKVLSRPPDLYYVLFKRYTEWGIKDIAMPSQIRRLWQTGLAVDVSGDPQRPLDYAPRITRYCNLLVTRVRHVLSNTSPDFYFFQYCIDLAVVAILLDEEENEKYGKV</sequence>
<gene>
    <name evidence="1" type="ORF">NQ317_019873</name>
</gene>
<proteinExistence type="predicted"/>
<keyword evidence="2" id="KW-1185">Reference proteome</keyword>
<organism evidence="1 2">
    <name type="scientific">Molorchus minor</name>
    <dbReference type="NCBI Taxonomy" id="1323400"/>
    <lineage>
        <taxon>Eukaryota</taxon>
        <taxon>Metazoa</taxon>
        <taxon>Ecdysozoa</taxon>
        <taxon>Arthropoda</taxon>
        <taxon>Hexapoda</taxon>
        <taxon>Insecta</taxon>
        <taxon>Pterygota</taxon>
        <taxon>Neoptera</taxon>
        <taxon>Endopterygota</taxon>
        <taxon>Coleoptera</taxon>
        <taxon>Polyphaga</taxon>
        <taxon>Cucujiformia</taxon>
        <taxon>Chrysomeloidea</taxon>
        <taxon>Cerambycidae</taxon>
        <taxon>Lamiinae</taxon>
        <taxon>Monochamini</taxon>
        <taxon>Molorchus</taxon>
    </lineage>
</organism>
<comment type="caution">
    <text evidence="1">The sequence shown here is derived from an EMBL/GenBank/DDBJ whole genome shotgun (WGS) entry which is preliminary data.</text>
</comment>
<protein>
    <submittedName>
        <fullName evidence="1">Uncharacterized protein</fullName>
    </submittedName>
</protein>
<reference evidence="1" key="1">
    <citation type="journal article" date="2023" name="Insect Mol. Biol.">
        <title>Genome sequencing provides insights into the evolution of gene families encoding plant cell wall-degrading enzymes in longhorned beetles.</title>
        <authorList>
            <person name="Shin N.R."/>
            <person name="Okamura Y."/>
            <person name="Kirsch R."/>
            <person name="Pauchet Y."/>
        </authorList>
    </citation>
    <scope>NUCLEOTIDE SEQUENCE</scope>
    <source>
        <strain evidence="1">MMC_N1</strain>
    </source>
</reference>